<organism evidence="4 5">
    <name type="scientific">Paraburkholderia sejongensis</name>
    <dbReference type="NCBI Taxonomy" id="2886946"/>
    <lineage>
        <taxon>Bacteria</taxon>
        <taxon>Pseudomonadati</taxon>
        <taxon>Pseudomonadota</taxon>
        <taxon>Betaproteobacteria</taxon>
        <taxon>Burkholderiales</taxon>
        <taxon>Burkholderiaceae</taxon>
        <taxon>Paraburkholderia</taxon>
    </lineage>
</organism>
<comment type="caution">
    <text evidence="4">The sequence shown here is derived from an EMBL/GenBank/DDBJ whole genome shotgun (WGS) entry which is preliminary data.</text>
</comment>
<dbReference type="RefSeq" id="WP_230511834.1">
    <property type="nucleotide sequence ID" value="NZ_JAJITD010000012.1"/>
</dbReference>
<dbReference type="Pfam" id="PF01075">
    <property type="entry name" value="Glyco_transf_9"/>
    <property type="match status" value="1"/>
</dbReference>
<dbReference type="InterPro" id="IPR002201">
    <property type="entry name" value="Glyco_trans_9"/>
</dbReference>
<feature type="region of interest" description="Disordered" evidence="3">
    <location>
        <begin position="400"/>
        <end position="436"/>
    </location>
</feature>
<dbReference type="PANTHER" id="PTHR30160">
    <property type="entry name" value="TETRAACYLDISACCHARIDE 4'-KINASE-RELATED"/>
    <property type="match status" value="1"/>
</dbReference>
<keyword evidence="1" id="KW-0328">Glycosyltransferase</keyword>
<protein>
    <submittedName>
        <fullName evidence="4">Glycosyltransferase family 9 protein</fullName>
    </submittedName>
</protein>
<keyword evidence="5" id="KW-1185">Reference proteome</keyword>
<evidence type="ECO:0000313" key="4">
    <source>
        <dbReference type="EMBL" id="MCC8395475.1"/>
    </source>
</evidence>
<dbReference type="Gene3D" id="3.40.50.2000">
    <property type="entry name" value="Glycogen Phosphorylase B"/>
    <property type="match status" value="2"/>
</dbReference>
<gene>
    <name evidence="4" type="ORF">LJ656_23080</name>
</gene>
<dbReference type="InterPro" id="IPR051199">
    <property type="entry name" value="LPS_LOS_Heptosyltrfase"/>
</dbReference>
<name>A0ABS8K0F4_9BURK</name>
<dbReference type="Proteomes" id="UP001431019">
    <property type="component" value="Unassembled WGS sequence"/>
</dbReference>
<evidence type="ECO:0000256" key="2">
    <source>
        <dbReference type="ARBA" id="ARBA00022679"/>
    </source>
</evidence>
<evidence type="ECO:0000256" key="3">
    <source>
        <dbReference type="SAM" id="MobiDB-lite"/>
    </source>
</evidence>
<evidence type="ECO:0000313" key="5">
    <source>
        <dbReference type="Proteomes" id="UP001431019"/>
    </source>
</evidence>
<feature type="compositionally biased region" description="Polar residues" evidence="3">
    <location>
        <begin position="427"/>
        <end position="436"/>
    </location>
</feature>
<proteinExistence type="predicted"/>
<dbReference type="SUPFAM" id="SSF53756">
    <property type="entry name" value="UDP-Glycosyltransferase/glycogen phosphorylase"/>
    <property type="match status" value="1"/>
</dbReference>
<evidence type="ECO:0000256" key="1">
    <source>
        <dbReference type="ARBA" id="ARBA00022676"/>
    </source>
</evidence>
<keyword evidence="2" id="KW-0808">Transferase</keyword>
<feature type="compositionally biased region" description="Basic and acidic residues" evidence="3">
    <location>
        <begin position="400"/>
        <end position="420"/>
    </location>
</feature>
<reference evidence="4 5" key="1">
    <citation type="submission" date="2021-11" db="EMBL/GenBank/DDBJ databases">
        <authorList>
            <person name="Oh E.-T."/>
            <person name="Kim S.-B."/>
        </authorList>
    </citation>
    <scope>NUCLEOTIDE SEQUENCE [LARGE SCALE GENOMIC DNA]</scope>
    <source>
        <strain evidence="4 5">MMS20-SJTR3</strain>
    </source>
</reference>
<sequence length="436" mass="47180">MNAPLPLAPPTLAHARVPDTSPPGCWGDDVKRILCVRLDNLGDVLMSTPALHALRESGKERHLTLLASRSGVALAPFLDDVDDVIEYDAPWVAPASGSGHDLAADRRMQQRLRAGRFDAAVIFTVYSQSPLPAAMLCYLAGIPRRLAHCRENPYALLTDWLREPEPQQRTRHEVQRQLDLVRHVGAQTADTRMRFHVPAAARRSLAAQLAARRIVPDTADTADATAAAQATQAANCAPIVLHPGATAASRRYPPERFGAVASRLALATGAPILLTGSASERPLVEAVLRAAAPAMRAQLHDLSGALNLGELAALLERASVLVSNNSGPVHLASALGTPVVDLYALTNPQHTPWQTPQRVLYRDVECRWCYRSVCPHEHHACLLGVSIEEVVHAALELRHPHASPERRDPPVRSDRRHGEPCCDDAASSLTDQPAVP</sequence>
<accession>A0ABS8K0F4</accession>
<dbReference type="PANTHER" id="PTHR30160:SF1">
    <property type="entry name" value="LIPOPOLYSACCHARIDE 1,2-N-ACETYLGLUCOSAMINETRANSFERASE-RELATED"/>
    <property type="match status" value="1"/>
</dbReference>
<dbReference type="EMBL" id="JAJITD010000012">
    <property type="protein sequence ID" value="MCC8395475.1"/>
    <property type="molecule type" value="Genomic_DNA"/>
</dbReference>
<dbReference type="CDD" id="cd03789">
    <property type="entry name" value="GT9_LPS_heptosyltransferase"/>
    <property type="match status" value="1"/>
</dbReference>